<dbReference type="Gene3D" id="1.20.1250.40">
    <property type="match status" value="1"/>
</dbReference>
<dbReference type="Proteomes" id="UP001202328">
    <property type="component" value="Unassembled WGS sequence"/>
</dbReference>
<keyword evidence="10" id="KW-1185">Reference proteome</keyword>
<dbReference type="InterPro" id="IPR038324">
    <property type="entry name" value="Rpb4/RPC9_sf"/>
</dbReference>
<evidence type="ECO:0000256" key="6">
    <source>
        <dbReference type="ARBA" id="ARBA00023242"/>
    </source>
</evidence>
<dbReference type="InterPro" id="IPR006590">
    <property type="entry name" value="RNA_pol_Rpb4/RPC9_core"/>
</dbReference>
<dbReference type="FunFam" id="1.20.1250.40:FF:000008">
    <property type="entry name" value="RNA polymerase II, Rpb4, core protein"/>
    <property type="match status" value="1"/>
</dbReference>
<evidence type="ECO:0000256" key="2">
    <source>
        <dbReference type="ARBA" id="ARBA00006898"/>
    </source>
</evidence>
<dbReference type="AlphaFoldDB" id="A0AAD4SWY2"/>
<dbReference type="InterPro" id="IPR010997">
    <property type="entry name" value="HRDC-like_sf"/>
</dbReference>
<feature type="region of interest" description="Disordered" evidence="7">
    <location>
        <begin position="118"/>
        <end position="202"/>
    </location>
</feature>
<comment type="subcellular location">
    <subcellularLocation>
        <location evidence="1">Nucleus</location>
    </subcellularLocation>
</comment>
<evidence type="ECO:0000256" key="7">
    <source>
        <dbReference type="SAM" id="MobiDB-lite"/>
    </source>
</evidence>
<evidence type="ECO:0000256" key="5">
    <source>
        <dbReference type="ARBA" id="ARBA00023163"/>
    </source>
</evidence>
<dbReference type="SUPFAM" id="SSF47819">
    <property type="entry name" value="HRDC-like"/>
    <property type="match status" value="1"/>
</dbReference>
<feature type="domain" description="RNA polymerase Rpb4/RPC9 core" evidence="8">
    <location>
        <begin position="1"/>
        <end position="121"/>
    </location>
</feature>
<protein>
    <recommendedName>
        <fullName evidence="3">DNA-directed RNA polymerase III subunit RPC9</fullName>
    </recommendedName>
</protein>
<comment type="similarity">
    <text evidence="2">Belongs to the eukaryotic RPC9 RNA polymerase subunit family.</text>
</comment>
<evidence type="ECO:0000256" key="3">
    <source>
        <dbReference type="ARBA" id="ARBA00016672"/>
    </source>
</evidence>
<gene>
    <name evidence="9" type="ORF">MKW98_023604</name>
</gene>
<dbReference type="GO" id="GO:0005666">
    <property type="term" value="C:RNA polymerase III complex"/>
    <property type="evidence" value="ECO:0007669"/>
    <property type="project" value="InterPro"/>
</dbReference>
<evidence type="ECO:0000256" key="4">
    <source>
        <dbReference type="ARBA" id="ARBA00022478"/>
    </source>
</evidence>
<keyword evidence="6" id="KW-0539">Nucleus</keyword>
<dbReference type="PANTHER" id="PTHR15561">
    <property type="entry name" value="CALCITONIN GENE-RELATED PEPTIDE-RECEPTOR COMPONENT PROTEIN"/>
    <property type="match status" value="1"/>
</dbReference>
<sequence>MKVKKANAGALTNLEVLNFLRARGASTDPTRVIAPVSPSEYQVYDYLVETAACNQTQENINEFLKSCEKYKLAKAEKLNIINIRPATLVEIDPIIEECQDRLNEEQVEELVELIENLFPPPPKPEGADEGEEGIPDGLPMEEGTDYVKGAPDEAKEGTDGSTLDDTDEDAEGFSDGFQLEDTDEDIEGTTDGLTLDPTDKGK</sequence>
<evidence type="ECO:0000313" key="9">
    <source>
        <dbReference type="EMBL" id="KAI3928003.1"/>
    </source>
</evidence>
<proteinExistence type="inferred from homology"/>
<organism evidence="9 10">
    <name type="scientific">Papaver atlanticum</name>
    <dbReference type="NCBI Taxonomy" id="357466"/>
    <lineage>
        <taxon>Eukaryota</taxon>
        <taxon>Viridiplantae</taxon>
        <taxon>Streptophyta</taxon>
        <taxon>Embryophyta</taxon>
        <taxon>Tracheophyta</taxon>
        <taxon>Spermatophyta</taxon>
        <taxon>Magnoliopsida</taxon>
        <taxon>Ranunculales</taxon>
        <taxon>Papaveraceae</taxon>
        <taxon>Papaveroideae</taxon>
        <taxon>Papaver</taxon>
    </lineage>
</organism>
<keyword evidence="4" id="KW-0240">DNA-directed RNA polymerase</keyword>
<dbReference type="GO" id="GO:0006384">
    <property type="term" value="P:transcription initiation at RNA polymerase III promoter"/>
    <property type="evidence" value="ECO:0007669"/>
    <property type="project" value="InterPro"/>
</dbReference>
<evidence type="ECO:0000259" key="8">
    <source>
        <dbReference type="SMART" id="SM00657"/>
    </source>
</evidence>
<evidence type="ECO:0000313" key="10">
    <source>
        <dbReference type="Proteomes" id="UP001202328"/>
    </source>
</evidence>
<name>A0AAD4SWY2_9MAGN</name>
<dbReference type="EMBL" id="JAJJMB010007708">
    <property type="protein sequence ID" value="KAI3928003.1"/>
    <property type="molecule type" value="Genomic_DNA"/>
</dbReference>
<dbReference type="Pfam" id="PF03874">
    <property type="entry name" value="RNA_pol_Rpb4"/>
    <property type="match status" value="1"/>
</dbReference>
<reference evidence="9" key="1">
    <citation type="submission" date="2022-04" db="EMBL/GenBank/DDBJ databases">
        <title>A functionally conserved STORR gene fusion in Papaver species that diverged 16.8 million years ago.</title>
        <authorList>
            <person name="Catania T."/>
        </authorList>
    </citation>
    <scope>NUCLEOTIDE SEQUENCE</scope>
    <source>
        <strain evidence="9">S-188037</strain>
    </source>
</reference>
<accession>A0AAD4SWY2</accession>
<comment type="caution">
    <text evidence="9">The sequence shown here is derived from an EMBL/GenBank/DDBJ whole genome shotgun (WGS) entry which is preliminary data.</text>
</comment>
<dbReference type="InterPro" id="IPR038846">
    <property type="entry name" value="RPC9"/>
</dbReference>
<dbReference type="SMART" id="SM00657">
    <property type="entry name" value="RPOL4c"/>
    <property type="match status" value="1"/>
</dbReference>
<dbReference type="GO" id="GO:0000166">
    <property type="term" value="F:nucleotide binding"/>
    <property type="evidence" value="ECO:0007669"/>
    <property type="project" value="InterPro"/>
</dbReference>
<dbReference type="InterPro" id="IPR005574">
    <property type="entry name" value="Rpb4/RPC9"/>
</dbReference>
<evidence type="ECO:0000256" key="1">
    <source>
        <dbReference type="ARBA" id="ARBA00004123"/>
    </source>
</evidence>
<dbReference type="PANTHER" id="PTHR15561:SF0">
    <property type="entry name" value="DNA-DIRECTED RNA POLYMERASE III SUBUNIT RPC9"/>
    <property type="match status" value="1"/>
</dbReference>
<keyword evidence="5" id="KW-0804">Transcription</keyword>
<feature type="compositionally biased region" description="Acidic residues" evidence="7">
    <location>
        <begin position="162"/>
        <end position="188"/>
    </location>
</feature>